<sequence length="52" mass="6001">MKAGKEVVWRLTRHIARRQKLIREILEVSCDDGRSFSSNCSGETMPIVKVRL</sequence>
<accession>A0ABT7KQZ3</accession>
<organism evidence="1 2">
    <name type="scientific">Rhizobium calliandrae</name>
    <dbReference type="NCBI Taxonomy" id="1312182"/>
    <lineage>
        <taxon>Bacteria</taxon>
        <taxon>Pseudomonadati</taxon>
        <taxon>Pseudomonadota</taxon>
        <taxon>Alphaproteobacteria</taxon>
        <taxon>Hyphomicrobiales</taxon>
        <taxon>Rhizobiaceae</taxon>
        <taxon>Rhizobium/Agrobacterium group</taxon>
        <taxon>Rhizobium</taxon>
    </lineage>
</organism>
<comment type="caution">
    <text evidence="1">The sequence shown here is derived from an EMBL/GenBank/DDBJ whole genome shotgun (WGS) entry which is preliminary data.</text>
</comment>
<dbReference type="Proteomes" id="UP001172630">
    <property type="component" value="Unassembled WGS sequence"/>
</dbReference>
<protein>
    <submittedName>
        <fullName evidence="1">Uncharacterized protein</fullName>
    </submittedName>
</protein>
<name>A0ABT7KQZ3_9HYPH</name>
<proteinExistence type="predicted"/>
<reference evidence="1" key="1">
    <citation type="submission" date="2023-06" db="EMBL/GenBank/DDBJ databases">
        <title>Phylogenetic Diversity of Rhizobium strains.</title>
        <authorList>
            <person name="Moura F.T."/>
            <person name="Helene L.C.F."/>
            <person name="Hungria M."/>
        </authorList>
    </citation>
    <scope>NUCLEOTIDE SEQUENCE</scope>
    <source>
        <strain evidence="1">CCGE524</strain>
    </source>
</reference>
<evidence type="ECO:0000313" key="1">
    <source>
        <dbReference type="EMBL" id="MDL2410390.1"/>
    </source>
</evidence>
<gene>
    <name evidence="1" type="ORF">PY650_33310</name>
</gene>
<dbReference type="RefSeq" id="WP_285884260.1">
    <property type="nucleotide sequence ID" value="NZ_JARFYN010000079.1"/>
</dbReference>
<evidence type="ECO:0000313" key="2">
    <source>
        <dbReference type="Proteomes" id="UP001172630"/>
    </source>
</evidence>
<keyword evidence="2" id="KW-1185">Reference proteome</keyword>
<dbReference type="EMBL" id="JARFYN010000079">
    <property type="protein sequence ID" value="MDL2410390.1"/>
    <property type="molecule type" value="Genomic_DNA"/>
</dbReference>